<dbReference type="GO" id="GO:0004818">
    <property type="term" value="F:glutamate-tRNA ligase activity"/>
    <property type="evidence" value="ECO:0007669"/>
    <property type="project" value="UniProtKB-UniRule"/>
</dbReference>
<dbReference type="GO" id="GO:0005829">
    <property type="term" value="C:cytosol"/>
    <property type="evidence" value="ECO:0007669"/>
    <property type="project" value="TreeGrafter"/>
</dbReference>
<dbReference type="GO" id="GO:0008270">
    <property type="term" value="F:zinc ion binding"/>
    <property type="evidence" value="ECO:0007669"/>
    <property type="project" value="InterPro"/>
</dbReference>
<comment type="subcellular location">
    <subcellularLocation>
        <location evidence="1 10">Cytoplasm</location>
    </subcellularLocation>
</comment>
<dbReference type="InterPro" id="IPR000924">
    <property type="entry name" value="Glu/Gln-tRNA-synth"/>
</dbReference>
<keyword evidence="5 10" id="KW-0436">Ligase</keyword>
<dbReference type="GO" id="GO:0005524">
    <property type="term" value="F:ATP binding"/>
    <property type="evidence" value="ECO:0007669"/>
    <property type="project" value="UniProtKB-UniRule"/>
</dbReference>
<evidence type="ECO:0000256" key="7">
    <source>
        <dbReference type="ARBA" id="ARBA00022840"/>
    </source>
</evidence>
<comment type="subunit">
    <text evidence="3 10">Monomer.</text>
</comment>
<dbReference type="Proteomes" id="UP000662572">
    <property type="component" value="Unassembled WGS sequence"/>
</dbReference>
<keyword evidence="7 10" id="KW-0067">ATP-binding</keyword>
<evidence type="ECO:0000259" key="12">
    <source>
        <dbReference type="Pfam" id="PF19269"/>
    </source>
</evidence>
<keyword evidence="4 10" id="KW-0963">Cytoplasm</keyword>
<gene>
    <name evidence="10 13" type="primary">gltX</name>
    <name evidence="13" type="ORF">GCM10011273_26100</name>
</gene>
<dbReference type="SUPFAM" id="SSF52374">
    <property type="entry name" value="Nucleotidylyl transferase"/>
    <property type="match status" value="1"/>
</dbReference>
<dbReference type="NCBIfam" id="TIGR00464">
    <property type="entry name" value="gltX_bact"/>
    <property type="match status" value="1"/>
</dbReference>
<evidence type="ECO:0000256" key="2">
    <source>
        <dbReference type="ARBA" id="ARBA00007894"/>
    </source>
</evidence>
<protein>
    <recommendedName>
        <fullName evidence="10">Glutamate--tRNA ligase</fullName>
        <ecNumber evidence="10">6.1.1.17</ecNumber>
    </recommendedName>
    <alternativeName>
        <fullName evidence="10">Glutamyl-tRNA synthetase</fullName>
        <shortName evidence="10">GluRS</shortName>
    </alternativeName>
</protein>
<evidence type="ECO:0000259" key="11">
    <source>
        <dbReference type="Pfam" id="PF00749"/>
    </source>
</evidence>
<comment type="similarity">
    <text evidence="2 10">Belongs to the class-I aminoacyl-tRNA synthetase family. Glutamate--tRNA ligase type 1 subfamily.</text>
</comment>
<comment type="caution">
    <text evidence="10">Lacks conserved residue(s) required for the propagation of feature annotation.</text>
</comment>
<dbReference type="InterPro" id="IPR033910">
    <property type="entry name" value="GluRS_core"/>
</dbReference>
<proteinExistence type="inferred from homology"/>
<name>A0A918UVY9_9CAUL</name>
<evidence type="ECO:0000313" key="13">
    <source>
        <dbReference type="EMBL" id="GGZ38321.1"/>
    </source>
</evidence>
<dbReference type="SUPFAM" id="SSF48163">
    <property type="entry name" value="An anticodon-binding domain of class I aminoacyl-tRNA synthetases"/>
    <property type="match status" value="1"/>
</dbReference>
<evidence type="ECO:0000256" key="5">
    <source>
        <dbReference type="ARBA" id="ARBA00022598"/>
    </source>
</evidence>
<dbReference type="EMBL" id="BMZB01000003">
    <property type="protein sequence ID" value="GGZ38321.1"/>
    <property type="molecule type" value="Genomic_DNA"/>
</dbReference>
<evidence type="ECO:0000256" key="8">
    <source>
        <dbReference type="ARBA" id="ARBA00022917"/>
    </source>
</evidence>
<dbReference type="PANTHER" id="PTHR43311">
    <property type="entry name" value="GLUTAMATE--TRNA LIGASE"/>
    <property type="match status" value="1"/>
</dbReference>
<evidence type="ECO:0000256" key="1">
    <source>
        <dbReference type="ARBA" id="ARBA00004496"/>
    </source>
</evidence>
<evidence type="ECO:0000256" key="10">
    <source>
        <dbReference type="HAMAP-Rule" id="MF_00022"/>
    </source>
</evidence>
<keyword evidence="8 10" id="KW-0648">Protein biosynthesis</keyword>
<keyword evidence="6 10" id="KW-0547">Nucleotide-binding</keyword>
<dbReference type="InterPro" id="IPR014729">
    <property type="entry name" value="Rossmann-like_a/b/a_fold"/>
</dbReference>
<keyword evidence="14" id="KW-1185">Reference proteome</keyword>
<dbReference type="InterPro" id="IPR008925">
    <property type="entry name" value="aa_tRNA-synth_I_cd-bd_sf"/>
</dbReference>
<evidence type="ECO:0000256" key="9">
    <source>
        <dbReference type="ARBA" id="ARBA00023146"/>
    </source>
</evidence>
<dbReference type="Pfam" id="PF00749">
    <property type="entry name" value="tRNA-synt_1c"/>
    <property type="match status" value="1"/>
</dbReference>
<dbReference type="FunFam" id="3.40.50.620:FF:000007">
    <property type="entry name" value="Glutamate--tRNA ligase"/>
    <property type="match status" value="1"/>
</dbReference>
<reference evidence="13" key="1">
    <citation type="journal article" date="2014" name="Int. J. Syst. Evol. Microbiol.">
        <title>Complete genome sequence of Corynebacterium casei LMG S-19264T (=DSM 44701T), isolated from a smear-ripened cheese.</title>
        <authorList>
            <consortium name="US DOE Joint Genome Institute (JGI-PGF)"/>
            <person name="Walter F."/>
            <person name="Albersmeier A."/>
            <person name="Kalinowski J."/>
            <person name="Ruckert C."/>
        </authorList>
    </citation>
    <scope>NUCLEOTIDE SEQUENCE</scope>
    <source>
        <strain evidence="13">KCTC 32296</strain>
    </source>
</reference>
<evidence type="ECO:0000256" key="3">
    <source>
        <dbReference type="ARBA" id="ARBA00011245"/>
    </source>
</evidence>
<dbReference type="GO" id="GO:0000049">
    <property type="term" value="F:tRNA binding"/>
    <property type="evidence" value="ECO:0007669"/>
    <property type="project" value="InterPro"/>
</dbReference>
<comment type="catalytic activity">
    <reaction evidence="10">
        <text>tRNA(Glu) + L-glutamate + ATP = L-glutamyl-tRNA(Glu) + AMP + diphosphate</text>
        <dbReference type="Rhea" id="RHEA:23540"/>
        <dbReference type="Rhea" id="RHEA-COMP:9663"/>
        <dbReference type="Rhea" id="RHEA-COMP:9680"/>
        <dbReference type="ChEBI" id="CHEBI:29985"/>
        <dbReference type="ChEBI" id="CHEBI:30616"/>
        <dbReference type="ChEBI" id="CHEBI:33019"/>
        <dbReference type="ChEBI" id="CHEBI:78442"/>
        <dbReference type="ChEBI" id="CHEBI:78520"/>
        <dbReference type="ChEBI" id="CHEBI:456215"/>
        <dbReference type="EC" id="6.1.1.17"/>
    </reaction>
</comment>
<dbReference type="Gene3D" id="3.40.50.620">
    <property type="entry name" value="HUPs"/>
    <property type="match status" value="1"/>
</dbReference>
<dbReference type="PANTHER" id="PTHR43311:SF2">
    <property type="entry name" value="GLUTAMATE--TRNA LIGASE, MITOCHONDRIAL-RELATED"/>
    <property type="match status" value="1"/>
</dbReference>
<feature type="short sequence motif" description="'KMSKS' region" evidence="10">
    <location>
        <begin position="242"/>
        <end position="246"/>
    </location>
</feature>
<dbReference type="PRINTS" id="PR00987">
    <property type="entry name" value="TRNASYNTHGLU"/>
</dbReference>
<dbReference type="EC" id="6.1.1.17" evidence="10"/>
<dbReference type="Gene3D" id="1.10.10.350">
    <property type="match status" value="1"/>
</dbReference>
<feature type="domain" description="Aminoacyl-tRNA synthetase class I anticodon-binding" evidence="12">
    <location>
        <begin position="342"/>
        <end position="467"/>
    </location>
</feature>
<dbReference type="HAMAP" id="MF_00022">
    <property type="entry name" value="Glu_tRNA_synth_type1"/>
    <property type="match status" value="1"/>
</dbReference>
<dbReference type="PROSITE" id="PS00178">
    <property type="entry name" value="AA_TRNA_LIGASE_I"/>
    <property type="match status" value="1"/>
</dbReference>
<keyword evidence="9 10" id="KW-0030">Aminoacyl-tRNA synthetase</keyword>
<dbReference type="GO" id="GO:0006424">
    <property type="term" value="P:glutamyl-tRNA aminoacylation"/>
    <property type="evidence" value="ECO:0007669"/>
    <property type="project" value="UniProtKB-UniRule"/>
</dbReference>
<dbReference type="RefSeq" id="WP_189487280.1">
    <property type="nucleotide sequence ID" value="NZ_BMZB01000003.1"/>
</dbReference>
<comment type="caution">
    <text evidence="13">The sequence shown here is derived from an EMBL/GenBank/DDBJ whole genome shotgun (WGS) entry which is preliminary data.</text>
</comment>
<organism evidence="13 14">
    <name type="scientific">Asticcacaulis endophyticus</name>
    <dbReference type="NCBI Taxonomy" id="1395890"/>
    <lineage>
        <taxon>Bacteria</taxon>
        <taxon>Pseudomonadati</taxon>
        <taxon>Pseudomonadota</taxon>
        <taxon>Alphaproteobacteria</taxon>
        <taxon>Caulobacterales</taxon>
        <taxon>Caulobacteraceae</taxon>
        <taxon>Asticcacaulis</taxon>
    </lineage>
</organism>
<dbReference type="InterPro" id="IPR004527">
    <property type="entry name" value="Glu-tRNA-ligase_bac/mito"/>
</dbReference>
<evidence type="ECO:0000256" key="6">
    <source>
        <dbReference type="ARBA" id="ARBA00022741"/>
    </source>
</evidence>
<sequence length="470" mass="52313">MSDTLSPDVVTRFAPSPTGYLHIGGARTALFNWLYAKAKGGRFLIRIEDTDRERSTPEAVEAIFEGLNWLGLNTDEEIVFQSSREPQHKQVVQSLYQSGHAYACFMTPEETEAARETARASGQALRSPWRDRVPTAEQLATPHVIRFKGPLDEPLVINDAVQGKVSFNTKDMDDLILLRSDGTPTYNLAVVVDDHDMGVTHVIRGDDHLNNAARQALIYKAAGWNVPVFAHIPLIHGPDGAKLSKRHGAQAVGDYQGLGYLPEAMRNYLARLGWSHGDDEIFNDQQMIDWFDIKDINKAPARLDFDKLNHVNAHWIRECEPKRLLILVHDDLISRGVAIDARSAEIIERTLPLIVERAVKITDFADLLAFALAKRPFQIDEKTKKLLTEETFDRLSRLHENLLSLSDWSVGSLDVTLKNFVENEGVGFGKIGPALRGILSGGHPAPDISRILAALGKSEGLARLKDGLFK</sequence>
<dbReference type="InterPro" id="IPR001412">
    <property type="entry name" value="aa-tRNA-synth_I_CS"/>
</dbReference>
<dbReference type="Pfam" id="PF19269">
    <property type="entry name" value="Anticodon_2"/>
    <property type="match status" value="1"/>
</dbReference>
<dbReference type="CDD" id="cd00808">
    <property type="entry name" value="GluRS_core"/>
    <property type="match status" value="1"/>
</dbReference>
<feature type="domain" description="Glutamyl/glutaminyl-tRNA synthetase class Ib catalytic" evidence="11">
    <location>
        <begin position="9"/>
        <end position="309"/>
    </location>
</feature>
<dbReference type="InterPro" id="IPR020058">
    <property type="entry name" value="Glu/Gln-tRNA-synth_Ib_cat-dom"/>
</dbReference>
<dbReference type="InterPro" id="IPR020751">
    <property type="entry name" value="aa-tRNA-synth_I_codon-bd_sub2"/>
</dbReference>
<dbReference type="AlphaFoldDB" id="A0A918UVY9"/>
<feature type="short sequence motif" description="'HIGH' region" evidence="10">
    <location>
        <begin position="15"/>
        <end position="25"/>
    </location>
</feature>
<evidence type="ECO:0000256" key="4">
    <source>
        <dbReference type="ARBA" id="ARBA00022490"/>
    </source>
</evidence>
<evidence type="ECO:0000313" key="14">
    <source>
        <dbReference type="Proteomes" id="UP000662572"/>
    </source>
</evidence>
<dbReference type="InterPro" id="IPR045462">
    <property type="entry name" value="aa-tRNA-synth_I_cd-bd"/>
</dbReference>
<dbReference type="InterPro" id="IPR049940">
    <property type="entry name" value="GluQ/Sye"/>
</dbReference>
<comment type="function">
    <text evidence="10">Catalyzes the attachment of glutamate to tRNA(Glu) in a two-step reaction: glutamate is first activated by ATP to form Glu-AMP and then transferred to the acceptor end of tRNA(Glu).</text>
</comment>
<accession>A0A918UVY9</accession>
<reference evidence="13" key="2">
    <citation type="submission" date="2020-09" db="EMBL/GenBank/DDBJ databases">
        <authorList>
            <person name="Sun Q."/>
            <person name="Kim S."/>
        </authorList>
    </citation>
    <scope>NUCLEOTIDE SEQUENCE</scope>
    <source>
        <strain evidence="13">KCTC 32296</strain>
    </source>
</reference>
<feature type="binding site" evidence="10">
    <location>
        <position position="245"/>
    </location>
    <ligand>
        <name>ATP</name>
        <dbReference type="ChEBI" id="CHEBI:30616"/>
    </ligand>
</feature>